<dbReference type="Proteomes" id="UP000295781">
    <property type="component" value="Chromosome"/>
</dbReference>
<proteinExistence type="predicted"/>
<accession>A0A4P2PU81</accession>
<reference evidence="1 2" key="1">
    <citation type="submission" date="2015-09" db="EMBL/GenBank/DDBJ databases">
        <title>Sorangium comparison.</title>
        <authorList>
            <person name="Zaburannyi N."/>
            <person name="Bunk B."/>
            <person name="Overmann J."/>
            <person name="Mueller R."/>
        </authorList>
    </citation>
    <scope>NUCLEOTIDE SEQUENCE [LARGE SCALE GENOMIC DNA]</scope>
    <source>
        <strain evidence="1 2">So ceGT47</strain>
    </source>
</reference>
<dbReference type="EMBL" id="CP012670">
    <property type="protein sequence ID" value="AUX19946.1"/>
    <property type="molecule type" value="Genomic_DNA"/>
</dbReference>
<organism evidence="1 2">
    <name type="scientific">Sorangium cellulosum</name>
    <name type="common">Polyangium cellulosum</name>
    <dbReference type="NCBI Taxonomy" id="56"/>
    <lineage>
        <taxon>Bacteria</taxon>
        <taxon>Pseudomonadati</taxon>
        <taxon>Myxococcota</taxon>
        <taxon>Polyangia</taxon>
        <taxon>Polyangiales</taxon>
        <taxon>Polyangiaceae</taxon>
        <taxon>Sorangium</taxon>
    </lineage>
</organism>
<evidence type="ECO:0000313" key="2">
    <source>
        <dbReference type="Proteomes" id="UP000295781"/>
    </source>
</evidence>
<name>A0A4P2PU81_SORCE</name>
<sequence>MIDARRGARRPAIVFDPSGRGVEAILERNGYAIVHRQHGPIKNEGLGRWFRTSVPSDTFVAIDKALLAGTSFEGKRTRHRWKIQ</sequence>
<protein>
    <submittedName>
        <fullName evidence="1">Uncharacterized protein</fullName>
    </submittedName>
</protein>
<dbReference type="AlphaFoldDB" id="A0A4P2PU81"/>
<evidence type="ECO:0000313" key="1">
    <source>
        <dbReference type="EMBL" id="AUX19946.1"/>
    </source>
</evidence>
<gene>
    <name evidence="1" type="ORF">SOCEGT47_004020</name>
</gene>